<dbReference type="PROSITE" id="PS51257">
    <property type="entry name" value="PROKAR_LIPOPROTEIN"/>
    <property type="match status" value="1"/>
</dbReference>
<dbReference type="EMBL" id="CATNWA010000275">
    <property type="protein sequence ID" value="CAI9535603.1"/>
    <property type="molecule type" value="Genomic_DNA"/>
</dbReference>
<dbReference type="Proteomes" id="UP001162483">
    <property type="component" value="Unassembled WGS sequence"/>
</dbReference>
<feature type="non-terminal residue" evidence="1">
    <location>
        <position position="90"/>
    </location>
</feature>
<reference evidence="1" key="1">
    <citation type="submission" date="2023-05" db="EMBL/GenBank/DDBJ databases">
        <authorList>
            <person name="Stuckert A."/>
        </authorList>
    </citation>
    <scope>NUCLEOTIDE SEQUENCE</scope>
</reference>
<comment type="caution">
    <text evidence="1">The sequence shown here is derived from an EMBL/GenBank/DDBJ whole genome shotgun (WGS) entry which is preliminary data.</text>
</comment>
<proteinExistence type="predicted"/>
<sequence length="90" mass="9838">MVRQSSATCPEFDRSPKVCSLWSMSIVLWSSCVLCPQFWSSYVPCPQSLVISCTVSAVSGHLLPCPHLWSSLYRVRVSGPLSLVISCTSA</sequence>
<name>A0ABN9AJ33_9NEOB</name>
<keyword evidence="2" id="KW-1185">Reference proteome</keyword>
<accession>A0ABN9AJ33</accession>
<protein>
    <submittedName>
        <fullName evidence="1">Uncharacterized protein</fullName>
    </submittedName>
</protein>
<evidence type="ECO:0000313" key="1">
    <source>
        <dbReference type="EMBL" id="CAI9535603.1"/>
    </source>
</evidence>
<evidence type="ECO:0000313" key="2">
    <source>
        <dbReference type="Proteomes" id="UP001162483"/>
    </source>
</evidence>
<organism evidence="1 2">
    <name type="scientific">Staurois parvus</name>
    <dbReference type="NCBI Taxonomy" id="386267"/>
    <lineage>
        <taxon>Eukaryota</taxon>
        <taxon>Metazoa</taxon>
        <taxon>Chordata</taxon>
        <taxon>Craniata</taxon>
        <taxon>Vertebrata</taxon>
        <taxon>Euteleostomi</taxon>
        <taxon>Amphibia</taxon>
        <taxon>Batrachia</taxon>
        <taxon>Anura</taxon>
        <taxon>Neobatrachia</taxon>
        <taxon>Ranoidea</taxon>
        <taxon>Ranidae</taxon>
        <taxon>Staurois</taxon>
    </lineage>
</organism>
<gene>
    <name evidence="1" type="ORF">SPARVUS_LOCUS882432</name>
</gene>